<accession>A0ABV9PBT2</accession>
<sequence length="375" mass="41762">MNDTEFDVIVAGAGPAGCAAAIALKLAGIKVCLADKELTTDYKVGESIPGATIRLLNRLGINGIDDLLHKNQYNPCHSNASAWGSEEWVYQSGLKNPEGGGYHINRILFDEAIKTKATSLDVPMFTALIDQISILSDEEASQKFLIQFKNDTYKNITAKWIIDATGRKVAIGRKLGIKKNRIDNQMAAINWVKAPPDDTDSATRIKSTANGWWYTALLPNQKRVIGFQSLPDTISQMHKNPHLFFQEFNESQILPYKITSESSVKNIAVEAGLSISESITENRLLCVGDAALSFDPLASQGIFFALYSGIKGAETIINCLNDGSLENKNLADYKLIINQVFNENKKALRYFYLNEIRFQNHPYWKSRRTNFEVLS</sequence>
<feature type="domain" description="FAD-binding" evidence="1">
    <location>
        <begin position="6"/>
        <end position="302"/>
    </location>
</feature>
<dbReference type="Proteomes" id="UP001595935">
    <property type="component" value="Unassembled WGS sequence"/>
</dbReference>
<dbReference type="GO" id="GO:0016491">
    <property type="term" value="F:oxidoreductase activity"/>
    <property type="evidence" value="ECO:0007669"/>
    <property type="project" value="UniProtKB-KW"/>
</dbReference>
<proteinExistence type="predicted"/>
<dbReference type="PANTHER" id="PTHR43747:SF1">
    <property type="entry name" value="SLR1998 PROTEIN"/>
    <property type="match status" value="1"/>
</dbReference>
<reference evidence="3" key="1">
    <citation type="journal article" date="2019" name="Int. J. Syst. Evol. Microbiol.">
        <title>The Global Catalogue of Microorganisms (GCM) 10K type strain sequencing project: providing services to taxonomists for standard genome sequencing and annotation.</title>
        <authorList>
            <consortium name="The Broad Institute Genomics Platform"/>
            <consortium name="The Broad Institute Genome Sequencing Center for Infectious Disease"/>
            <person name="Wu L."/>
            <person name="Ma J."/>
        </authorList>
    </citation>
    <scope>NUCLEOTIDE SEQUENCE [LARGE SCALE GENOMIC DNA]</scope>
    <source>
        <strain evidence="3">WYCCWR 13023</strain>
    </source>
</reference>
<dbReference type="PRINTS" id="PR00420">
    <property type="entry name" value="RNGMNOXGNASE"/>
</dbReference>
<dbReference type="RefSeq" id="WP_213256412.1">
    <property type="nucleotide sequence ID" value="NZ_JAGYWA010000002.1"/>
</dbReference>
<dbReference type="Gene3D" id="3.30.9.100">
    <property type="match status" value="1"/>
</dbReference>
<dbReference type="InterPro" id="IPR036188">
    <property type="entry name" value="FAD/NAD-bd_sf"/>
</dbReference>
<comment type="caution">
    <text evidence="2">The sequence shown here is derived from an EMBL/GenBank/DDBJ whole genome shotgun (WGS) entry which is preliminary data.</text>
</comment>
<dbReference type="PANTHER" id="PTHR43747">
    <property type="entry name" value="FAD-BINDING PROTEIN"/>
    <property type="match status" value="1"/>
</dbReference>
<dbReference type="InterPro" id="IPR002938">
    <property type="entry name" value="FAD-bd"/>
</dbReference>
<gene>
    <name evidence="2" type="ORF">ACFO5S_04290</name>
</gene>
<dbReference type="EMBL" id="JBHSGV010000002">
    <property type="protein sequence ID" value="MFC4746646.1"/>
    <property type="molecule type" value="Genomic_DNA"/>
</dbReference>
<evidence type="ECO:0000259" key="1">
    <source>
        <dbReference type="Pfam" id="PF01494"/>
    </source>
</evidence>
<name>A0ABV9PBT2_9FLAO</name>
<evidence type="ECO:0000313" key="2">
    <source>
        <dbReference type="EMBL" id="MFC4746646.1"/>
    </source>
</evidence>
<dbReference type="SUPFAM" id="SSF51905">
    <property type="entry name" value="FAD/NAD(P)-binding domain"/>
    <property type="match status" value="1"/>
</dbReference>
<dbReference type="InterPro" id="IPR050816">
    <property type="entry name" value="Flavin-dep_Halogenase_NPB"/>
</dbReference>
<keyword evidence="2" id="KW-0560">Oxidoreductase</keyword>
<dbReference type="EC" id="1.-.-.-" evidence="2"/>
<dbReference type="Gene3D" id="3.50.50.60">
    <property type="entry name" value="FAD/NAD(P)-binding domain"/>
    <property type="match status" value="1"/>
</dbReference>
<organism evidence="2 3">
    <name type="scientific">Flavobacterium branchiicola</name>
    <dbReference type="NCBI Taxonomy" id="1114875"/>
    <lineage>
        <taxon>Bacteria</taxon>
        <taxon>Pseudomonadati</taxon>
        <taxon>Bacteroidota</taxon>
        <taxon>Flavobacteriia</taxon>
        <taxon>Flavobacteriales</taxon>
        <taxon>Flavobacteriaceae</taxon>
        <taxon>Flavobacterium</taxon>
    </lineage>
</organism>
<protein>
    <submittedName>
        <fullName evidence="2">NAD(P)/FAD-dependent oxidoreductase</fullName>
        <ecNumber evidence="2">1.-.-.-</ecNumber>
    </submittedName>
</protein>
<keyword evidence="3" id="KW-1185">Reference proteome</keyword>
<evidence type="ECO:0000313" key="3">
    <source>
        <dbReference type="Proteomes" id="UP001595935"/>
    </source>
</evidence>
<dbReference type="Pfam" id="PF01494">
    <property type="entry name" value="FAD_binding_3"/>
    <property type="match status" value="1"/>
</dbReference>